<accession>A0A0L7RG93</accession>
<evidence type="ECO:0000313" key="1">
    <source>
        <dbReference type="EMBL" id="KOC69992.1"/>
    </source>
</evidence>
<dbReference type="AlphaFoldDB" id="A0A0L7RG93"/>
<gene>
    <name evidence="1" type="ORF">WH47_08253</name>
</gene>
<reference evidence="1 2" key="1">
    <citation type="submission" date="2015-07" db="EMBL/GenBank/DDBJ databases">
        <title>The genome of Habropoda laboriosa.</title>
        <authorList>
            <person name="Pan H."/>
            <person name="Kapheim K."/>
        </authorList>
    </citation>
    <scope>NUCLEOTIDE SEQUENCE [LARGE SCALE GENOMIC DNA]</scope>
    <source>
        <strain evidence="1">0110345459</strain>
    </source>
</reference>
<evidence type="ECO:0000313" key="2">
    <source>
        <dbReference type="Proteomes" id="UP000053825"/>
    </source>
</evidence>
<keyword evidence="2" id="KW-1185">Reference proteome</keyword>
<proteinExistence type="predicted"/>
<dbReference type="EMBL" id="KQ414596">
    <property type="protein sequence ID" value="KOC69992.1"/>
    <property type="molecule type" value="Genomic_DNA"/>
</dbReference>
<protein>
    <submittedName>
        <fullName evidence="1">Uncharacterized protein</fullName>
    </submittedName>
</protein>
<name>A0A0L7RG93_9HYME</name>
<sequence length="97" mass="11311">MGALTNTRGIVPFRLPSAFKVEGSKVSSRESAGIKNCQMAFSSHHRNQEKDFNIRKHQEMQLFIKQSIIYCKKTVQNVFYKRLIYTSIILQHFTVYP</sequence>
<dbReference type="Proteomes" id="UP000053825">
    <property type="component" value="Unassembled WGS sequence"/>
</dbReference>
<organism evidence="1 2">
    <name type="scientific">Habropoda laboriosa</name>
    <dbReference type="NCBI Taxonomy" id="597456"/>
    <lineage>
        <taxon>Eukaryota</taxon>
        <taxon>Metazoa</taxon>
        <taxon>Ecdysozoa</taxon>
        <taxon>Arthropoda</taxon>
        <taxon>Hexapoda</taxon>
        <taxon>Insecta</taxon>
        <taxon>Pterygota</taxon>
        <taxon>Neoptera</taxon>
        <taxon>Endopterygota</taxon>
        <taxon>Hymenoptera</taxon>
        <taxon>Apocrita</taxon>
        <taxon>Aculeata</taxon>
        <taxon>Apoidea</taxon>
        <taxon>Anthophila</taxon>
        <taxon>Apidae</taxon>
        <taxon>Habropoda</taxon>
    </lineage>
</organism>